<dbReference type="Proteomes" id="UP000324091">
    <property type="component" value="Chromosome 8"/>
</dbReference>
<dbReference type="EMBL" id="RHFK02000021">
    <property type="protein sequence ID" value="TWW56105.1"/>
    <property type="molecule type" value="Genomic_DNA"/>
</dbReference>
<comment type="caution">
    <text evidence="1">The sequence shown here is derived from an EMBL/GenBank/DDBJ whole genome shotgun (WGS) entry which is preliminary data.</text>
</comment>
<sequence>MLRHVISAECAQMAPCIGATLANHLKNNLNEKFSGLEKVNSLSVATILDPRFKQAGFTNQSNAQAAVERPTQECALLLMRRQKMCHWRLQQHLPVLVNKITCGLYWTTM</sequence>
<protein>
    <submittedName>
        <fullName evidence="1">Uncharacterized protein</fullName>
    </submittedName>
</protein>
<dbReference type="AlphaFoldDB" id="A0A5C6MN26"/>
<name>A0A5C6MN26_9TELE</name>
<keyword evidence="2" id="KW-1185">Reference proteome</keyword>
<evidence type="ECO:0000313" key="1">
    <source>
        <dbReference type="EMBL" id="TWW56105.1"/>
    </source>
</evidence>
<gene>
    <name evidence="1" type="ORF">D4764_08G0000920</name>
</gene>
<proteinExistence type="predicted"/>
<accession>A0A5C6MN26</accession>
<organism evidence="1 2">
    <name type="scientific">Takifugu flavidus</name>
    <name type="common">sansaifugu</name>
    <dbReference type="NCBI Taxonomy" id="433684"/>
    <lineage>
        <taxon>Eukaryota</taxon>
        <taxon>Metazoa</taxon>
        <taxon>Chordata</taxon>
        <taxon>Craniata</taxon>
        <taxon>Vertebrata</taxon>
        <taxon>Euteleostomi</taxon>
        <taxon>Actinopterygii</taxon>
        <taxon>Neopterygii</taxon>
        <taxon>Teleostei</taxon>
        <taxon>Neoteleostei</taxon>
        <taxon>Acanthomorphata</taxon>
        <taxon>Eupercaria</taxon>
        <taxon>Tetraodontiformes</taxon>
        <taxon>Tetradontoidea</taxon>
        <taxon>Tetraodontidae</taxon>
        <taxon>Takifugu</taxon>
    </lineage>
</organism>
<reference evidence="1 2" key="1">
    <citation type="submission" date="2019-04" db="EMBL/GenBank/DDBJ databases">
        <title>Chromosome genome assembly for Takifugu flavidus.</title>
        <authorList>
            <person name="Xiao S."/>
        </authorList>
    </citation>
    <scope>NUCLEOTIDE SEQUENCE [LARGE SCALE GENOMIC DNA]</scope>
    <source>
        <strain evidence="1">HTHZ2018</strain>
        <tissue evidence="1">Muscle</tissue>
    </source>
</reference>
<evidence type="ECO:0000313" key="2">
    <source>
        <dbReference type="Proteomes" id="UP000324091"/>
    </source>
</evidence>